<dbReference type="AlphaFoldDB" id="A0A383WJ57"/>
<feature type="signal peptide" evidence="8">
    <location>
        <begin position="1"/>
        <end position="22"/>
    </location>
</feature>
<dbReference type="PANTHER" id="PTHR12270:SF52">
    <property type="entry name" value="GLYCOSYLTRANSFERASE-LIKE PROTEIN GNT13-RELATED"/>
    <property type="match status" value="1"/>
</dbReference>
<dbReference type="GO" id="GO:0016020">
    <property type="term" value="C:membrane"/>
    <property type="evidence" value="ECO:0007669"/>
    <property type="project" value="UniProtKB-SubCell"/>
</dbReference>
<dbReference type="Proteomes" id="UP000256970">
    <property type="component" value="Unassembled WGS sequence"/>
</dbReference>
<reference evidence="9 10" key="1">
    <citation type="submission" date="2016-10" db="EMBL/GenBank/DDBJ databases">
        <authorList>
            <person name="Cai Z."/>
        </authorList>
    </citation>
    <scope>NUCLEOTIDE SEQUENCE [LARGE SCALE GENOMIC DNA]</scope>
</reference>
<evidence type="ECO:0000256" key="2">
    <source>
        <dbReference type="ARBA" id="ARBA00022692"/>
    </source>
</evidence>
<sequence>MKRCLQNVSLCFLLLAASAAQAAPPPAALVECLKRAEGDQSSQLSTYQDFVHGHATRLTLRSGWWSEKKSVFDLSIVTGLTVSRLDQLEAQCRAWKGPLTAAVYLVVHVPPGSTKLDGAGLETVQKAEKDMAEFHKRMEALPNGCSLNMMLLVETVADRIMRWMLPINVLRNYALLGADTRLVAMVDVDLLPSVGLADWLQLPGQMDWLKQECSQKKLFVLPAFETAELPTMAAAHKVAAKAAASDKQALQKMVAEQQVWQFALKIFREGHNMTLYDKWFNSSETYGPVGWTKDYEPWFIIDRTLTPFYDSVFRGYGWNKVTHVTHVHHQGFKFMVHPTGFLVHRQHGYTKARDSYQSSKASYEKTLLTNKAKARADKSLAATTHKFRDRVLVQLSEGRYKPALDTGLQMCLDTLPWWKQNSSKVVAPAQAVEVSAAQRHQRRRRRRQLEQPAHPRR</sequence>
<accession>A0A383WJ57</accession>
<dbReference type="InterPro" id="IPR051292">
    <property type="entry name" value="Xyl/GlcA_transferase"/>
</dbReference>
<organism evidence="9 10">
    <name type="scientific">Tetradesmus obliquus</name>
    <name type="common">Green alga</name>
    <name type="synonym">Acutodesmus obliquus</name>
    <dbReference type="NCBI Taxonomy" id="3088"/>
    <lineage>
        <taxon>Eukaryota</taxon>
        <taxon>Viridiplantae</taxon>
        <taxon>Chlorophyta</taxon>
        <taxon>core chlorophytes</taxon>
        <taxon>Chlorophyceae</taxon>
        <taxon>CS clade</taxon>
        <taxon>Sphaeropleales</taxon>
        <taxon>Scenedesmaceae</taxon>
        <taxon>Tetradesmus</taxon>
    </lineage>
</organism>
<protein>
    <recommendedName>
        <fullName evidence="11">Glycosyltransferase-like protein LARGE2</fullName>
    </recommendedName>
</protein>
<evidence type="ECO:0000313" key="9">
    <source>
        <dbReference type="EMBL" id="SZX77293.1"/>
    </source>
</evidence>
<dbReference type="GO" id="GO:0035269">
    <property type="term" value="P:protein O-linked glycosylation via mannose"/>
    <property type="evidence" value="ECO:0007669"/>
    <property type="project" value="TreeGrafter"/>
</dbReference>
<dbReference type="Pfam" id="PF13896">
    <property type="entry name" value="Glyco_transf_49"/>
    <property type="match status" value="1"/>
</dbReference>
<comment type="subcellular location">
    <subcellularLocation>
        <location evidence="1">Membrane</location>
        <topology evidence="1">Single-pass type II membrane protein</topology>
    </subcellularLocation>
</comment>
<evidence type="ECO:0000256" key="7">
    <source>
        <dbReference type="SAM" id="MobiDB-lite"/>
    </source>
</evidence>
<evidence type="ECO:0000256" key="3">
    <source>
        <dbReference type="ARBA" id="ARBA00022968"/>
    </source>
</evidence>
<gene>
    <name evidence="9" type="ORF">BQ4739_LOCUS17651</name>
</gene>
<keyword evidence="10" id="KW-1185">Reference proteome</keyword>
<evidence type="ECO:0000256" key="1">
    <source>
        <dbReference type="ARBA" id="ARBA00004606"/>
    </source>
</evidence>
<name>A0A383WJ57_TETOB</name>
<keyword evidence="6" id="KW-0325">Glycoprotein</keyword>
<feature type="region of interest" description="Disordered" evidence="7">
    <location>
        <begin position="433"/>
        <end position="457"/>
    </location>
</feature>
<keyword evidence="5" id="KW-0472">Membrane</keyword>
<keyword evidence="2" id="KW-0812">Transmembrane</keyword>
<evidence type="ECO:0000256" key="8">
    <source>
        <dbReference type="SAM" id="SignalP"/>
    </source>
</evidence>
<evidence type="ECO:0000256" key="4">
    <source>
        <dbReference type="ARBA" id="ARBA00022989"/>
    </source>
</evidence>
<evidence type="ECO:0008006" key="11">
    <source>
        <dbReference type="Google" id="ProtNLM"/>
    </source>
</evidence>
<feature type="chain" id="PRO_5016863698" description="Glycosyltransferase-like protein LARGE2" evidence="8">
    <location>
        <begin position="23"/>
        <end position="457"/>
    </location>
</feature>
<dbReference type="GO" id="GO:0015020">
    <property type="term" value="F:glucuronosyltransferase activity"/>
    <property type="evidence" value="ECO:0007669"/>
    <property type="project" value="TreeGrafter"/>
</dbReference>
<evidence type="ECO:0000313" key="10">
    <source>
        <dbReference type="Proteomes" id="UP000256970"/>
    </source>
</evidence>
<keyword evidence="3" id="KW-0735">Signal-anchor</keyword>
<dbReference type="EMBL" id="FNXT01001281">
    <property type="protein sequence ID" value="SZX77293.1"/>
    <property type="molecule type" value="Genomic_DNA"/>
</dbReference>
<keyword evidence="4" id="KW-1133">Transmembrane helix</keyword>
<proteinExistence type="predicted"/>
<keyword evidence="8" id="KW-0732">Signal</keyword>
<dbReference type="PANTHER" id="PTHR12270">
    <property type="entry name" value="GLYCOSYLTRANSFERASE-RELATED"/>
    <property type="match status" value="1"/>
</dbReference>
<dbReference type="GO" id="GO:0042285">
    <property type="term" value="F:xylosyltransferase activity"/>
    <property type="evidence" value="ECO:0007669"/>
    <property type="project" value="TreeGrafter"/>
</dbReference>
<evidence type="ECO:0000256" key="5">
    <source>
        <dbReference type="ARBA" id="ARBA00023136"/>
    </source>
</evidence>
<evidence type="ECO:0000256" key="6">
    <source>
        <dbReference type="ARBA" id="ARBA00023180"/>
    </source>
</evidence>